<reference evidence="3 5" key="3">
    <citation type="journal article" date="2015" name="BMC Genomics">
        <title>The completed genome sequence of the pathogenic ascomycete fungus Fusarium graminearum.</title>
        <authorList>
            <person name="King R."/>
            <person name="Urban M."/>
            <person name="Hammond-Kosack M.C."/>
            <person name="Hassani-Pak K."/>
            <person name="Hammond-Kosack K.E."/>
        </authorList>
    </citation>
    <scope>NUCLEOTIDE SEQUENCE [LARGE SCALE GENOMIC DNA]</scope>
    <source>
        <strain evidence="5">ATCC MYA-4620 / CBS 123657 / FGSC 9075 / NRRL 31084 / PH-1</strain>
        <strain evidence="3">PH-1</strain>
    </source>
</reference>
<evidence type="ECO:0000256" key="2">
    <source>
        <dbReference type="SAM" id="SignalP"/>
    </source>
</evidence>
<accession>A0A0E0RRN0</accession>
<dbReference type="InParanoid" id="A0A098D628"/>
<gene>
    <name evidence="4" type="primary">FG01723.1</name>
    <name evidence="3" type="ORF">FGRAMPH1_01T04195</name>
</gene>
<organism evidence="3 5">
    <name type="scientific">Gibberella zeae (strain ATCC MYA-4620 / CBS 123657 / FGSC 9075 / NRRL 31084 / PH-1)</name>
    <name type="common">Wheat head blight fungus</name>
    <name type="synonym">Fusarium graminearum</name>
    <dbReference type="NCBI Taxonomy" id="229533"/>
    <lineage>
        <taxon>Eukaryota</taxon>
        <taxon>Fungi</taxon>
        <taxon>Dikarya</taxon>
        <taxon>Ascomycota</taxon>
        <taxon>Pezizomycotina</taxon>
        <taxon>Sordariomycetes</taxon>
        <taxon>Hypocreomycetidae</taxon>
        <taxon>Hypocreales</taxon>
        <taxon>Nectriaceae</taxon>
        <taxon>Fusarium</taxon>
    </lineage>
</organism>
<feature type="region of interest" description="Disordered" evidence="1">
    <location>
        <begin position="143"/>
        <end position="169"/>
    </location>
</feature>
<dbReference type="AlphaFoldDB" id="A0A098D628"/>
<feature type="chain" id="PRO_5010018610" evidence="2">
    <location>
        <begin position="22"/>
        <end position="169"/>
    </location>
</feature>
<keyword evidence="2" id="KW-0732">Signal</keyword>
<evidence type="ECO:0000256" key="1">
    <source>
        <dbReference type="SAM" id="MobiDB-lite"/>
    </source>
</evidence>
<protein>
    <submittedName>
        <fullName evidence="3">Chromosome 1, complete genome</fullName>
    </submittedName>
</protein>
<evidence type="ECO:0000313" key="4">
    <source>
        <dbReference type="EnsemblFungi" id="CEF73905"/>
    </source>
</evidence>
<proteinExistence type="predicted"/>
<reference evidence="4" key="4">
    <citation type="submission" date="2017-01" db="UniProtKB">
        <authorList>
            <consortium name="EnsemblFungi"/>
        </authorList>
    </citation>
    <scope>IDENTIFICATION</scope>
    <source>
        <strain evidence="4">PH-1 / ATCC MYA-4620 / FGSC 9075 / NRRL 31084</strain>
    </source>
</reference>
<dbReference type="STRING" id="229533.A0A098D628"/>
<reference evidence="4 5" key="2">
    <citation type="journal article" date="2010" name="Nature">
        <title>Comparative genomics reveals mobile pathogenicity chromosomes in Fusarium.</title>
        <authorList>
            <person name="Ma L.J."/>
            <person name="van der Does H.C."/>
            <person name="Borkovich K.A."/>
            <person name="Coleman J.J."/>
            <person name="Daboussi M.J."/>
            <person name="Di Pietro A."/>
            <person name="Dufresne M."/>
            <person name="Freitag M."/>
            <person name="Grabherr M."/>
            <person name="Henrissat B."/>
            <person name="Houterman P.M."/>
            <person name="Kang S."/>
            <person name="Shim W.B."/>
            <person name="Woloshuk C."/>
            <person name="Xie X."/>
            <person name="Xu J.R."/>
            <person name="Antoniw J."/>
            <person name="Baker S.E."/>
            <person name="Bluhm B.H."/>
            <person name="Breakspear A."/>
            <person name="Brown D.W."/>
            <person name="Butchko R.A."/>
            <person name="Chapman S."/>
            <person name="Coulson R."/>
            <person name="Coutinho P.M."/>
            <person name="Danchin E.G."/>
            <person name="Diener A."/>
            <person name="Gale L.R."/>
            <person name="Gardiner D.M."/>
            <person name="Goff S."/>
            <person name="Hammond-Kosack K.E."/>
            <person name="Hilburn K."/>
            <person name="Hua-Van A."/>
            <person name="Jonkers W."/>
            <person name="Kazan K."/>
            <person name="Kodira C.D."/>
            <person name="Koehrsen M."/>
            <person name="Kumar L."/>
            <person name="Lee Y.H."/>
            <person name="Li L."/>
            <person name="Manners J.M."/>
            <person name="Miranda-Saavedra D."/>
            <person name="Mukherjee M."/>
            <person name="Park G."/>
            <person name="Park J."/>
            <person name="Park S.Y."/>
            <person name="Proctor R.H."/>
            <person name="Regev A."/>
            <person name="Ruiz-Roldan M.C."/>
            <person name="Sain D."/>
            <person name="Sakthikumar S."/>
            <person name="Sykes S."/>
            <person name="Schwartz D.C."/>
            <person name="Turgeon B.G."/>
            <person name="Wapinski I."/>
            <person name="Yoder O."/>
            <person name="Young S."/>
            <person name="Zeng Q."/>
            <person name="Zhou S."/>
            <person name="Galagan J."/>
            <person name="Cuomo C.A."/>
            <person name="Kistler H.C."/>
            <person name="Rep M."/>
        </authorList>
    </citation>
    <scope>GENOME REANNOTATION</scope>
    <source>
        <strain evidence="5">ATCC MYA-4620 / CBS 123657 / FGSC 9075 / NRRL 31084 / PH-1</strain>
        <strain evidence="4">PH-1 / ATCC MYA-4620 / FGSC 9075 / NRRL 31084</strain>
    </source>
</reference>
<evidence type="ECO:0000313" key="5">
    <source>
        <dbReference type="Proteomes" id="UP000070720"/>
    </source>
</evidence>
<feature type="signal peptide" evidence="2">
    <location>
        <begin position="1"/>
        <end position="21"/>
    </location>
</feature>
<dbReference type="EnsemblFungi" id="CEF73905">
    <property type="protein sequence ID" value="CEF73905"/>
    <property type="gene ID" value="FGRRES_01723_M"/>
</dbReference>
<name>A0A098D628_GIBZE</name>
<sequence length="169" mass="18733">MSRLSFFGSGLAVLLLTNGLANKGVVIYWQIGARNLVDMKTHLAFLAKGSVTKQRLRRLLAPSSSEGTNSYLQKWYPLFYAHKIAVYLPNQAMEDTADTLPKLLKFQKLVSVSPLTAGEIQISCGAYGKKMIDRSFVWVAKSGGTSQPVSRHTSTQEREANLYDTTQDD</sequence>
<evidence type="ECO:0000313" key="3">
    <source>
        <dbReference type="EMBL" id="CEF73905.1"/>
    </source>
</evidence>
<accession>A0A098D628</accession>
<dbReference type="VEuPathDB" id="FungiDB:FGRAMPH1_01G04195"/>
<feature type="compositionally biased region" description="Polar residues" evidence="1">
    <location>
        <begin position="143"/>
        <end position="153"/>
    </location>
</feature>
<dbReference type="Proteomes" id="UP000070720">
    <property type="component" value="Chromosome 1"/>
</dbReference>
<dbReference type="EMBL" id="HG970332">
    <property type="protein sequence ID" value="CEF73905.1"/>
    <property type="molecule type" value="Genomic_DNA"/>
</dbReference>
<keyword evidence="5" id="KW-1185">Reference proteome</keyword>
<reference evidence="4 5" key="1">
    <citation type="journal article" date="2007" name="Science">
        <title>The Fusarium graminearum genome reveals a link between localized polymorphism and pathogen specialization.</title>
        <authorList>
            <person name="Cuomo C.A."/>
            <person name="Gueldener U."/>
            <person name="Xu J.-R."/>
            <person name="Trail F."/>
            <person name="Turgeon B.G."/>
            <person name="Di Pietro A."/>
            <person name="Walton J.D."/>
            <person name="Ma L.-J."/>
            <person name="Baker S.E."/>
            <person name="Rep M."/>
            <person name="Adam G."/>
            <person name="Antoniw J."/>
            <person name="Baldwin T."/>
            <person name="Calvo S.E."/>
            <person name="Chang Y.-L."/>
            <person name="DeCaprio D."/>
            <person name="Gale L.R."/>
            <person name="Gnerre S."/>
            <person name="Goswami R.S."/>
            <person name="Hammond-Kosack K."/>
            <person name="Harris L.J."/>
            <person name="Hilburn K."/>
            <person name="Kennell J.C."/>
            <person name="Kroken S."/>
            <person name="Magnuson J.K."/>
            <person name="Mannhaupt G."/>
            <person name="Mauceli E.W."/>
            <person name="Mewes H.-W."/>
            <person name="Mitterbauer R."/>
            <person name="Muehlbauer G."/>
            <person name="Muensterkoetter M."/>
            <person name="Nelson D."/>
            <person name="O'Donnell K."/>
            <person name="Ouellet T."/>
            <person name="Qi W."/>
            <person name="Quesneville H."/>
            <person name="Roncero M.I.G."/>
            <person name="Seong K.-Y."/>
            <person name="Tetko I.V."/>
            <person name="Urban M."/>
            <person name="Waalwijk C."/>
            <person name="Ward T.J."/>
            <person name="Yao J."/>
            <person name="Birren B.W."/>
            <person name="Kistler H.C."/>
        </authorList>
    </citation>
    <scope>NUCLEOTIDE SEQUENCE [LARGE SCALE GENOMIC DNA]</scope>
    <source>
        <strain evidence="5">ATCC MYA-4620 / CBS 123657 / FGSC 9075 / NRRL 31084 / PH-1</strain>
        <strain evidence="4">PH-1 / ATCC MYA-4620 / FGSC 9075 / NRRL 31084</strain>
    </source>
</reference>